<dbReference type="RefSeq" id="WP_406699120.1">
    <property type="nucleotide sequence ID" value="NZ_CP155447.1"/>
</dbReference>
<evidence type="ECO:0000313" key="4">
    <source>
        <dbReference type="EMBL" id="XBH06270.1"/>
    </source>
</evidence>
<dbReference type="FunFam" id="3.30.70.270:FF:000001">
    <property type="entry name" value="Diguanylate cyclase domain protein"/>
    <property type="match status" value="1"/>
</dbReference>
<dbReference type="InterPro" id="IPR029787">
    <property type="entry name" value="Nucleotide_cyclase"/>
</dbReference>
<evidence type="ECO:0000259" key="3">
    <source>
        <dbReference type="PROSITE" id="PS50887"/>
    </source>
</evidence>
<dbReference type="PROSITE" id="PS50887">
    <property type="entry name" value="GGDEF"/>
    <property type="match status" value="1"/>
</dbReference>
<dbReference type="PANTHER" id="PTHR45138">
    <property type="entry name" value="REGULATORY COMPONENTS OF SENSORY TRANSDUCTION SYSTEM"/>
    <property type="match status" value="1"/>
</dbReference>
<dbReference type="GO" id="GO:0005886">
    <property type="term" value="C:plasma membrane"/>
    <property type="evidence" value="ECO:0007669"/>
    <property type="project" value="TreeGrafter"/>
</dbReference>
<dbReference type="Gene3D" id="3.30.70.270">
    <property type="match status" value="1"/>
</dbReference>
<dbReference type="EC" id="2.7.7.65" evidence="1"/>
<dbReference type="EMBL" id="CP155447">
    <property type="protein sequence ID" value="XBH06270.1"/>
    <property type="molecule type" value="Genomic_DNA"/>
</dbReference>
<reference evidence="4" key="1">
    <citation type="submission" date="2024-05" db="EMBL/GenBank/DDBJ databases">
        <title>Planctomycetes of the genus Singulisphaera possess chitinolytic capabilities.</title>
        <authorList>
            <person name="Ivanova A."/>
        </authorList>
    </citation>
    <scope>NUCLEOTIDE SEQUENCE</scope>
    <source>
        <strain evidence="4">Ch08T</strain>
    </source>
</reference>
<feature type="domain" description="GGDEF" evidence="3">
    <location>
        <begin position="191"/>
        <end position="327"/>
    </location>
</feature>
<dbReference type="GO" id="GO:0043709">
    <property type="term" value="P:cell adhesion involved in single-species biofilm formation"/>
    <property type="evidence" value="ECO:0007669"/>
    <property type="project" value="TreeGrafter"/>
</dbReference>
<proteinExistence type="predicted"/>
<evidence type="ECO:0000256" key="2">
    <source>
        <dbReference type="ARBA" id="ARBA00034247"/>
    </source>
</evidence>
<keyword evidence="4" id="KW-0808">Transferase</keyword>
<accession>A0AAU7CMF0</accession>
<dbReference type="GO" id="GO:0052621">
    <property type="term" value="F:diguanylate cyclase activity"/>
    <property type="evidence" value="ECO:0007669"/>
    <property type="project" value="UniProtKB-EC"/>
</dbReference>
<comment type="catalytic activity">
    <reaction evidence="2">
        <text>2 GTP = 3',3'-c-di-GMP + 2 diphosphate</text>
        <dbReference type="Rhea" id="RHEA:24898"/>
        <dbReference type="ChEBI" id="CHEBI:33019"/>
        <dbReference type="ChEBI" id="CHEBI:37565"/>
        <dbReference type="ChEBI" id="CHEBI:58805"/>
        <dbReference type="EC" id="2.7.7.65"/>
    </reaction>
</comment>
<dbReference type="SUPFAM" id="SSF55073">
    <property type="entry name" value="Nucleotide cyclase"/>
    <property type="match status" value="1"/>
</dbReference>
<name>A0AAU7CMF0_9BACT</name>
<dbReference type="InterPro" id="IPR050469">
    <property type="entry name" value="Diguanylate_Cyclase"/>
</dbReference>
<dbReference type="Pfam" id="PF00990">
    <property type="entry name" value="GGDEF"/>
    <property type="match status" value="1"/>
</dbReference>
<protein>
    <recommendedName>
        <fullName evidence="1">diguanylate cyclase</fullName>
        <ecNumber evidence="1">2.7.7.65</ecNumber>
    </recommendedName>
</protein>
<dbReference type="NCBIfam" id="TIGR00254">
    <property type="entry name" value="GGDEF"/>
    <property type="match status" value="1"/>
</dbReference>
<evidence type="ECO:0000256" key="1">
    <source>
        <dbReference type="ARBA" id="ARBA00012528"/>
    </source>
</evidence>
<dbReference type="SMART" id="SM00267">
    <property type="entry name" value="GGDEF"/>
    <property type="match status" value="1"/>
</dbReference>
<keyword evidence="4" id="KW-0548">Nucleotidyltransferase</keyword>
<dbReference type="Gene3D" id="3.30.450.20">
    <property type="entry name" value="PAS domain"/>
    <property type="match status" value="1"/>
</dbReference>
<organism evidence="4">
    <name type="scientific">Singulisphaera sp. Ch08</name>
    <dbReference type="NCBI Taxonomy" id="3120278"/>
    <lineage>
        <taxon>Bacteria</taxon>
        <taxon>Pseudomonadati</taxon>
        <taxon>Planctomycetota</taxon>
        <taxon>Planctomycetia</taxon>
        <taxon>Isosphaerales</taxon>
        <taxon>Isosphaeraceae</taxon>
        <taxon>Singulisphaera</taxon>
    </lineage>
</organism>
<dbReference type="InterPro" id="IPR000160">
    <property type="entry name" value="GGDEF_dom"/>
</dbReference>
<dbReference type="GO" id="GO:1902201">
    <property type="term" value="P:negative regulation of bacterial-type flagellum-dependent cell motility"/>
    <property type="evidence" value="ECO:0007669"/>
    <property type="project" value="TreeGrafter"/>
</dbReference>
<dbReference type="InterPro" id="IPR043128">
    <property type="entry name" value="Rev_trsase/Diguanyl_cyclase"/>
</dbReference>
<dbReference type="AlphaFoldDB" id="A0AAU7CMF0"/>
<dbReference type="PANTHER" id="PTHR45138:SF9">
    <property type="entry name" value="DIGUANYLATE CYCLASE DGCM-RELATED"/>
    <property type="match status" value="1"/>
</dbReference>
<dbReference type="CDD" id="cd01949">
    <property type="entry name" value="GGDEF"/>
    <property type="match status" value="1"/>
</dbReference>
<sequence length="327" mass="35879">MKTHLVAGAGKVPTERAKPTDFFQLTLDSLLAHVAILRANGTIIAVNAAWNSFATRNGLVESICGPGANYLEVCERASGPCSEEAHAVAHGIRAVSQGRVPDFQLEYPCHSTVEYRWFSVRVTRFVIDSEVHVVATHDNITEKKLTEIRLLEANRLLGAQAMTDGLTGVANRRHFDLTLAREWKRHSRSRSPLSLLLLDIDYFKRYNDSCGHLAGDDCLKEIARTIQSAAGRPGDLVARYGGEEFAVILAETDHAGSLAMANLVVEGLRLKRLPHPDSGAGPFVSMSIGCSTILPPQRGLVSEILVRADRALYQAKEEGRDRFNHFG</sequence>
<gene>
    <name evidence="4" type="ORF">V5E97_09595</name>
</gene>